<dbReference type="EMBL" id="JABSTQ010003013">
    <property type="protein sequence ID" value="KAG0443693.1"/>
    <property type="molecule type" value="Genomic_DNA"/>
</dbReference>
<proteinExistence type="predicted"/>
<organism evidence="1 2">
    <name type="scientific">Ixodes persulcatus</name>
    <name type="common">Taiga tick</name>
    <dbReference type="NCBI Taxonomy" id="34615"/>
    <lineage>
        <taxon>Eukaryota</taxon>
        <taxon>Metazoa</taxon>
        <taxon>Ecdysozoa</taxon>
        <taxon>Arthropoda</taxon>
        <taxon>Chelicerata</taxon>
        <taxon>Arachnida</taxon>
        <taxon>Acari</taxon>
        <taxon>Parasitiformes</taxon>
        <taxon>Ixodida</taxon>
        <taxon>Ixodoidea</taxon>
        <taxon>Ixodidae</taxon>
        <taxon>Ixodinae</taxon>
        <taxon>Ixodes</taxon>
    </lineage>
</organism>
<name>A0AC60QVI9_IXOPE</name>
<evidence type="ECO:0000313" key="1">
    <source>
        <dbReference type="EMBL" id="KAG0443693.1"/>
    </source>
</evidence>
<gene>
    <name evidence="1" type="ORF">HPB47_014629</name>
</gene>
<accession>A0AC60QVI9</accession>
<comment type="caution">
    <text evidence="1">The sequence shown here is derived from an EMBL/GenBank/DDBJ whole genome shotgun (WGS) entry which is preliminary data.</text>
</comment>
<evidence type="ECO:0000313" key="2">
    <source>
        <dbReference type="Proteomes" id="UP000805193"/>
    </source>
</evidence>
<protein>
    <submittedName>
        <fullName evidence="1">Uncharacterized protein</fullName>
    </submittedName>
</protein>
<dbReference type="Proteomes" id="UP000805193">
    <property type="component" value="Unassembled WGS sequence"/>
</dbReference>
<keyword evidence="2" id="KW-1185">Reference proteome</keyword>
<sequence length="388" mass="43627">MAAPRGGPDQIGQIMVMFKSQLQRSEMENQLRREIEIQSHLKHPHILKLYGWFHDKTRIILILEYAPKGELYKQLVKAKRFDDKRAATYIYQMCVALKYCHANRVIHRDIKPENLLLGFNGELKMADFGWSVHAPSSRRSTICGTLDYLPPEMVDVSVSVYDEKVDIWSVGVLTYEFLVGKPPFECKTARETHRRICAADIKFPDFVCEPARDLITKPSGRRPRTKRVDSSLGQTCSREGVRRTAALCVPWGPVPRLEYNRARTAVLAMLKHVHTSTSTLSPFRCIKTQANDALSLNSSVSFGSGGAEQLSSRSSSTSSLHEALPPRKARPVARGLVSALEPDFRLWGTVLARDEKPSVPHSLSTVETEENEELSRRSSPLDDAAASR</sequence>
<reference evidence="1 2" key="1">
    <citation type="journal article" date="2020" name="Cell">
        <title>Large-Scale Comparative Analyses of Tick Genomes Elucidate Their Genetic Diversity and Vector Capacities.</title>
        <authorList>
            <consortium name="Tick Genome and Microbiome Consortium (TIGMIC)"/>
            <person name="Jia N."/>
            <person name="Wang J."/>
            <person name="Shi W."/>
            <person name="Du L."/>
            <person name="Sun Y."/>
            <person name="Zhan W."/>
            <person name="Jiang J.F."/>
            <person name="Wang Q."/>
            <person name="Zhang B."/>
            <person name="Ji P."/>
            <person name="Bell-Sakyi L."/>
            <person name="Cui X.M."/>
            <person name="Yuan T.T."/>
            <person name="Jiang B.G."/>
            <person name="Yang W.F."/>
            <person name="Lam T.T."/>
            <person name="Chang Q.C."/>
            <person name="Ding S.J."/>
            <person name="Wang X.J."/>
            <person name="Zhu J.G."/>
            <person name="Ruan X.D."/>
            <person name="Zhao L."/>
            <person name="Wei J.T."/>
            <person name="Ye R.Z."/>
            <person name="Que T.C."/>
            <person name="Du C.H."/>
            <person name="Zhou Y.H."/>
            <person name="Cheng J.X."/>
            <person name="Dai P.F."/>
            <person name="Guo W.B."/>
            <person name="Han X.H."/>
            <person name="Huang E.J."/>
            <person name="Li L.F."/>
            <person name="Wei W."/>
            <person name="Gao Y.C."/>
            <person name="Liu J.Z."/>
            <person name="Shao H.Z."/>
            <person name="Wang X."/>
            <person name="Wang C.C."/>
            <person name="Yang T.C."/>
            <person name="Huo Q.B."/>
            <person name="Li W."/>
            <person name="Chen H.Y."/>
            <person name="Chen S.E."/>
            <person name="Zhou L.G."/>
            <person name="Ni X.B."/>
            <person name="Tian J.H."/>
            <person name="Sheng Y."/>
            <person name="Liu T."/>
            <person name="Pan Y.S."/>
            <person name="Xia L.Y."/>
            <person name="Li J."/>
            <person name="Zhao F."/>
            <person name="Cao W.C."/>
        </authorList>
    </citation>
    <scope>NUCLEOTIDE SEQUENCE [LARGE SCALE GENOMIC DNA]</scope>
    <source>
        <strain evidence="1">Iper-2018</strain>
    </source>
</reference>